<dbReference type="AlphaFoldDB" id="F9CY78"/>
<feature type="domain" description="Methyltransferase type 11" evidence="1">
    <location>
        <begin position="102"/>
        <end position="196"/>
    </location>
</feature>
<dbReference type="CDD" id="cd02440">
    <property type="entry name" value="AdoMet_MTases"/>
    <property type="match status" value="1"/>
</dbReference>
<proteinExistence type="predicted"/>
<dbReference type="Gene3D" id="3.40.50.150">
    <property type="entry name" value="Vaccinia Virus protein VP39"/>
    <property type="match status" value="1"/>
</dbReference>
<dbReference type="STRING" id="1001994.MY1_0069"/>
<keyword evidence="3" id="KW-1185">Reference proteome</keyword>
<gene>
    <name evidence="2" type="ORF">MY1_0069</name>
</gene>
<keyword evidence="2" id="KW-0489">Methyltransferase</keyword>
<dbReference type="SUPFAM" id="SSF53335">
    <property type="entry name" value="S-adenosyl-L-methionine-dependent methyltransferases"/>
    <property type="match status" value="1"/>
</dbReference>
<organism evidence="2 3">
    <name type="scientific">Nitrosarchaeum koreense MY1</name>
    <dbReference type="NCBI Taxonomy" id="1001994"/>
    <lineage>
        <taxon>Archaea</taxon>
        <taxon>Nitrososphaerota</taxon>
        <taxon>Nitrososphaeria</taxon>
        <taxon>Nitrosopumilales</taxon>
        <taxon>Nitrosopumilaceae</taxon>
        <taxon>Nitrosarchaeum</taxon>
    </lineage>
</organism>
<keyword evidence="2" id="KW-0808">Transferase</keyword>
<dbReference type="RefSeq" id="WP_007549441.1">
    <property type="nucleotide sequence ID" value="NZ_AFPU01000001.1"/>
</dbReference>
<name>F9CY78_9ARCH</name>
<dbReference type="Proteomes" id="UP000004440">
    <property type="component" value="Unassembled WGS sequence"/>
</dbReference>
<dbReference type="PANTHER" id="PTHR43591">
    <property type="entry name" value="METHYLTRANSFERASE"/>
    <property type="match status" value="1"/>
</dbReference>
<dbReference type="InterPro" id="IPR013216">
    <property type="entry name" value="Methyltransf_11"/>
</dbReference>
<evidence type="ECO:0000313" key="3">
    <source>
        <dbReference type="Proteomes" id="UP000004440"/>
    </source>
</evidence>
<sequence>MEIFNQKIQWVDPITNETLNSDGHYLVSNHSSYSISNGIPNFVDNVNDQTQKQVQESFGEKWTQSDFGQNDAEFEEKIKPVYLEMMGLEESDLDIFNNKIILEVGIGSGSSSRLWGPQAKEFHGVDISKAIYRVQTNLKKLIPNPILSQADINKLPYLDESFDVVVSNGVFHHTPDTKLALKNSLKKLKIGGFCIFYIYKTKSPIREFSDDYIRSKISDLHYDNAWEKIKPLTDFGKLLHEKNTQITIPFDIELLGIKKGTYDLQRFFYDYFFKCFWKDSWGYDYSNLVNVDWYHPKYCWRHSKDEIQSWCAEFNLDIKYIKELESGYACYVVKTSSIT</sequence>
<dbReference type="OrthoDB" id="147504at2157"/>
<evidence type="ECO:0000259" key="1">
    <source>
        <dbReference type="Pfam" id="PF08241"/>
    </source>
</evidence>
<dbReference type="GO" id="GO:0008757">
    <property type="term" value="F:S-adenosylmethionine-dependent methyltransferase activity"/>
    <property type="evidence" value="ECO:0007669"/>
    <property type="project" value="InterPro"/>
</dbReference>
<dbReference type="EMBL" id="AFPU01000001">
    <property type="protein sequence ID" value="EGP92856.1"/>
    <property type="molecule type" value="Genomic_DNA"/>
</dbReference>
<dbReference type="GO" id="GO:0032259">
    <property type="term" value="P:methylation"/>
    <property type="evidence" value="ECO:0007669"/>
    <property type="project" value="UniProtKB-KW"/>
</dbReference>
<comment type="caution">
    <text evidence="2">The sequence shown here is derived from an EMBL/GenBank/DDBJ whole genome shotgun (WGS) entry which is preliminary data.</text>
</comment>
<dbReference type="InterPro" id="IPR029063">
    <property type="entry name" value="SAM-dependent_MTases_sf"/>
</dbReference>
<protein>
    <submittedName>
        <fullName evidence="2">Methyltransferase</fullName>
    </submittedName>
</protein>
<evidence type="ECO:0000313" key="2">
    <source>
        <dbReference type="EMBL" id="EGP92856.1"/>
    </source>
</evidence>
<reference evidence="2 3" key="1">
    <citation type="journal article" date="2011" name="J. Bacteriol.">
        <title>Genome Sequence of an Ammonia-Oxidizing Soil Archaeon, "Candidatus Nitrosoarchaeum koreensis" MY1.</title>
        <authorList>
            <person name="Kim B.K."/>
            <person name="Jung M.Y."/>
            <person name="Yu D.S."/>
            <person name="Park S.J."/>
            <person name="Oh T.K."/>
            <person name="Rhee S.K."/>
            <person name="Kim J.F."/>
        </authorList>
    </citation>
    <scope>NUCLEOTIDE SEQUENCE [LARGE SCALE GENOMIC DNA]</scope>
    <source>
        <strain evidence="2 3">MY1</strain>
    </source>
</reference>
<dbReference type="Pfam" id="PF08241">
    <property type="entry name" value="Methyltransf_11"/>
    <property type="match status" value="1"/>
</dbReference>
<accession>F9CY78</accession>